<dbReference type="Bgee" id="ENSELUG00000003674">
    <property type="expression patterns" value="Expressed in spleen and 15 other cell types or tissues"/>
</dbReference>
<keyword evidence="9" id="KW-1185">Reference proteome</keyword>
<dbReference type="InterPro" id="IPR003599">
    <property type="entry name" value="Ig_sub"/>
</dbReference>
<reference evidence="8" key="2">
    <citation type="submission" date="2020-02" db="EMBL/GenBank/DDBJ databases">
        <title>Esox lucius (northern pike) genome, fEsoLuc1, primary haplotype.</title>
        <authorList>
            <person name="Myers G."/>
            <person name="Karagic N."/>
            <person name="Meyer A."/>
            <person name="Pippel M."/>
            <person name="Reichard M."/>
            <person name="Winkler S."/>
            <person name="Tracey A."/>
            <person name="Sims Y."/>
            <person name="Howe K."/>
            <person name="Rhie A."/>
            <person name="Formenti G."/>
            <person name="Durbin R."/>
            <person name="Fedrigo O."/>
            <person name="Jarvis E.D."/>
        </authorList>
    </citation>
    <scope>NUCLEOTIDE SEQUENCE [LARGE SCALE GENOMIC DNA]</scope>
</reference>
<keyword evidence="3" id="KW-1015">Disulfide bond</keyword>
<evidence type="ECO:0000313" key="9">
    <source>
        <dbReference type="Proteomes" id="UP000265140"/>
    </source>
</evidence>
<keyword evidence="5" id="KW-0812">Transmembrane</keyword>
<dbReference type="Gene3D" id="2.60.40.10">
    <property type="entry name" value="Immunoglobulins"/>
    <property type="match status" value="8"/>
</dbReference>
<dbReference type="PROSITE" id="PS50835">
    <property type="entry name" value="IG_LIKE"/>
    <property type="match status" value="7"/>
</dbReference>
<dbReference type="OMA" id="ECEAIND"/>
<dbReference type="InterPro" id="IPR007110">
    <property type="entry name" value="Ig-like_dom"/>
</dbReference>
<dbReference type="Pfam" id="PF13895">
    <property type="entry name" value="Ig_2"/>
    <property type="match status" value="1"/>
</dbReference>
<evidence type="ECO:0000259" key="7">
    <source>
        <dbReference type="PROSITE" id="PS50835"/>
    </source>
</evidence>
<evidence type="ECO:0000256" key="6">
    <source>
        <dbReference type="SAM" id="SignalP"/>
    </source>
</evidence>
<reference evidence="9" key="1">
    <citation type="journal article" date="2014" name="PLoS ONE">
        <title>The genome and linkage map of the northern pike (Esox lucius): conserved synteny revealed between the salmonid sister group and the Neoteleostei.</title>
        <authorList>
            <person name="Rondeau E.B."/>
            <person name="Minkley D.R."/>
            <person name="Leong J.S."/>
            <person name="Messmer A.M."/>
            <person name="Jantzen J.R."/>
            <person name="von Schalburg K.R."/>
            <person name="Lemon C."/>
            <person name="Bird N.H."/>
            <person name="Koop B.F."/>
        </authorList>
    </citation>
    <scope>NUCLEOTIDE SEQUENCE</scope>
</reference>
<feature type="domain" description="Ig-like" evidence="7">
    <location>
        <begin position="204"/>
        <end position="286"/>
    </location>
</feature>
<dbReference type="GO" id="GO:0005886">
    <property type="term" value="C:plasma membrane"/>
    <property type="evidence" value="ECO:0007669"/>
    <property type="project" value="TreeGrafter"/>
</dbReference>
<dbReference type="Pfam" id="PF13927">
    <property type="entry name" value="Ig_3"/>
    <property type="match status" value="2"/>
</dbReference>
<feature type="signal peptide" evidence="6">
    <location>
        <begin position="1"/>
        <end position="15"/>
    </location>
</feature>
<dbReference type="Ensembl" id="ENSELUT00000015950.3">
    <property type="protein sequence ID" value="ENSELUP00000027439.2"/>
    <property type="gene ID" value="ENSELUG00000003674.3"/>
</dbReference>
<accession>A0A3P8ZF30</accession>
<dbReference type="InterPro" id="IPR036179">
    <property type="entry name" value="Ig-like_dom_sf"/>
</dbReference>
<proteinExistence type="predicted"/>
<comment type="subcellular location">
    <subcellularLocation>
        <location evidence="1">Membrane</location>
        <topology evidence="1">Single-pass membrane protein</topology>
    </subcellularLocation>
</comment>
<reference evidence="8" key="4">
    <citation type="submission" date="2025-09" db="UniProtKB">
        <authorList>
            <consortium name="Ensembl"/>
        </authorList>
    </citation>
    <scope>IDENTIFICATION</scope>
</reference>
<dbReference type="PANTHER" id="PTHR13771">
    <property type="entry name" value="INTERCELLULAR ADHESION MOLECULE"/>
    <property type="match status" value="1"/>
</dbReference>
<organism evidence="8 9">
    <name type="scientific">Esox lucius</name>
    <name type="common">Northern pike</name>
    <dbReference type="NCBI Taxonomy" id="8010"/>
    <lineage>
        <taxon>Eukaryota</taxon>
        <taxon>Metazoa</taxon>
        <taxon>Chordata</taxon>
        <taxon>Craniata</taxon>
        <taxon>Vertebrata</taxon>
        <taxon>Euteleostomi</taxon>
        <taxon>Actinopterygii</taxon>
        <taxon>Neopterygii</taxon>
        <taxon>Teleostei</taxon>
        <taxon>Protacanthopterygii</taxon>
        <taxon>Esociformes</taxon>
        <taxon>Esocidae</taxon>
        <taxon>Esox</taxon>
    </lineage>
</organism>
<sequence>MSLLWLLMLPAAAFAFNVEIHPKSALFRAGDTQELRCMATDCNNQVTISWNSLEDKPMFAQIHTDGPESVAVFDPVTKDNEAALLCRVDCGGVFKRQRAVVKVYSFPEAPVVSGHDRLISGEVNILTCQVTNFYPLEYLLIEWRRGDHVLQTASESTLSTYAFTPTRDDVNGSISCRATHGMDGVPDAEKTKETTVPLTVLYVPQIISISQPTTVRVGTGLTLWCLAEGYPRPEIRWKAVGPGGQFVIVGQSEELALKDVNMMHSGLYGCVASNSVGNATASVKVTVLANTTISVSPRSKVKEGDSVTVSCQSDIAPVGRMVLKRLSNGQGVELQSSDGSSTSFAISSALANDSAVYECEASNEYGSQKVRTLLSVEVYPLEVKMDPAVTVEVGSILVLSCQALGCPQPAFSWKSVLPVDCNVLTQDSLSQLHLAPVGLANEQTYTCEAKCGSVVKAKHIEVRVFSFPSDPVILNPGPFLEDRVANLYCSIADVYPSRHLRVQWLDGDKELPSDAVKNSSGLLNWTSQLSLMVGPEHQGRRIACRVSLQTDGVPLGRRERQALTELEIHYAPRGTTISVSPANEVKEGDSVTVSCQSDGAPVGRMVLRRISNGQGVELQSSDGSSTSFSLSSARLVDSGVYVCEASNEYGHHGARTHFTVRAPPRNITVQVYPSSEVQEGHNVTVSCHSNSFPAPAVVLRKLDNGMELYSLDGNFLLLNVTLQDAGRYLVNVTNDLGYETEIFSIVVMKKHSRSSPDLNQIVIPAVCLGIMLTTSGLVLDYLRRARRKGFYELTKIPEEFPTPADPRRNQISSYGADLGAITSGPEPAAEVST</sequence>
<dbReference type="AlphaFoldDB" id="A0A3P8ZF30"/>
<feature type="chain" id="PRO_5044249727" description="Ig-like domain-containing protein" evidence="6">
    <location>
        <begin position="16"/>
        <end position="833"/>
    </location>
</feature>
<evidence type="ECO:0000313" key="8">
    <source>
        <dbReference type="Ensembl" id="ENSELUP00000027439.2"/>
    </source>
</evidence>
<feature type="region of interest" description="Disordered" evidence="4">
    <location>
        <begin position="801"/>
        <end position="833"/>
    </location>
</feature>
<feature type="domain" description="Ig-like" evidence="7">
    <location>
        <begin position="291"/>
        <end position="375"/>
    </location>
</feature>
<feature type="domain" description="Ig-like" evidence="7">
    <location>
        <begin position="664"/>
        <end position="746"/>
    </location>
</feature>
<evidence type="ECO:0000256" key="2">
    <source>
        <dbReference type="ARBA" id="ARBA00023136"/>
    </source>
</evidence>
<keyword evidence="2 5" id="KW-0472">Membrane</keyword>
<dbReference type="Pfam" id="PF08205">
    <property type="entry name" value="C2-set_2"/>
    <property type="match status" value="1"/>
</dbReference>
<dbReference type="GO" id="GO:0098609">
    <property type="term" value="P:cell-cell adhesion"/>
    <property type="evidence" value="ECO:0007669"/>
    <property type="project" value="InterPro"/>
</dbReference>
<protein>
    <recommendedName>
        <fullName evidence="7">Ig-like domain-containing protein</fullName>
    </recommendedName>
</protein>
<evidence type="ECO:0000256" key="5">
    <source>
        <dbReference type="SAM" id="Phobius"/>
    </source>
</evidence>
<evidence type="ECO:0000256" key="1">
    <source>
        <dbReference type="ARBA" id="ARBA00004167"/>
    </source>
</evidence>
<dbReference type="STRING" id="8010.ENSELUP00000027439"/>
<dbReference type="Pfam" id="PF07679">
    <property type="entry name" value="I-set"/>
    <property type="match status" value="2"/>
</dbReference>
<dbReference type="Proteomes" id="UP000265140">
    <property type="component" value="Chromosome 8"/>
</dbReference>
<feature type="domain" description="Ig-like" evidence="7">
    <location>
        <begin position="380"/>
        <end position="463"/>
    </location>
</feature>
<dbReference type="InterPro" id="IPR013162">
    <property type="entry name" value="CD80_C2-set"/>
</dbReference>
<feature type="domain" description="Ig-like" evidence="7">
    <location>
        <begin position="107"/>
        <end position="195"/>
    </location>
</feature>
<dbReference type="SMART" id="SM00409">
    <property type="entry name" value="IG"/>
    <property type="match status" value="7"/>
</dbReference>
<dbReference type="Pfam" id="PF03921">
    <property type="entry name" value="ICAM_N"/>
    <property type="match status" value="1"/>
</dbReference>
<dbReference type="GO" id="GO:0005178">
    <property type="term" value="F:integrin binding"/>
    <property type="evidence" value="ECO:0007669"/>
    <property type="project" value="InterPro"/>
</dbReference>
<dbReference type="InterPro" id="IPR003598">
    <property type="entry name" value="Ig_sub2"/>
</dbReference>
<name>A0A3P8ZF30_ESOLU</name>
<dbReference type="PRINTS" id="PR01474">
    <property type="entry name" value="VCAM1"/>
</dbReference>
<dbReference type="GO" id="GO:0001946">
    <property type="term" value="P:lymphangiogenesis"/>
    <property type="evidence" value="ECO:0007669"/>
    <property type="project" value="Ensembl"/>
</dbReference>
<feature type="transmembrane region" description="Helical" evidence="5">
    <location>
        <begin position="761"/>
        <end position="782"/>
    </location>
</feature>
<dbReference type="GeneTree" id="ENSGT00940000156511"/>
<dbReference type="SUPFAM" id="SSF48726">
    <property type="entry name" value="Immunoglobulin"/>
    <property type="match status" value="8"/>
</dbReference>
<dbReference type="InterPro" id="IPR013098">
    <property type="entry name" value="Ig_I-set"/>
</dbReference>
<evidence type="ECO:0000256" key="4">
    <source>
        <dbReference type="SAM" id="MobiDB-lite"/>
    </source>
</evidence>
<evidence type="ECO:0000256" key="3">
    <source>
        <dbReference type="ARBA" id="ARBA00023157"/>
    </source>
</evidence>
<dbReference type="PANTHER" id="PTHR13771:SF14">
    <property type="entry name" value="VASCULAR CELL ADHESION PROTEIN 1"/>
    <property type="match status" value="1"/>
</dbReference>
<dbReference type="SMART" id="SM00408">
    <property type="entry name" value="IGc2"/>
    <property type="match status" value="5"/>
</dbReference>
<dbReference type="InterPro" id="IPR047012">
    <property type="entry name" value="ICAM_VCAM"/>
</dbReference>
<dbReference type="InParanoid" id="A0A3P8ZF30"/>
<dbReference type="InterPro" id="IPR003989">
    <property type="entry name" value="VCAM-1"/>
</dbReference>
<reference evidence="8" key="3">
    <citation type="submission" date="2025-08" db="UniProtKB">
        <authorList>
            <consortium name="Ensembl"/>
        </authorList>
    </citation>
    <scope>IDENTIFICATION</scope>
</reference>
<keyword evidence="6" id="KW-0732">Signal</keyword>
<dbReference type="InterPro" id="IPR013768">
    <property type="entry name" value="ICAM_N"/>
</dbReference>
<dbReference type="InterPro" id="IPR013783">
    <property type="entry name" value="Ig-like_fold"/>
</dbReference>
<feature type="domain" description="Ig-like" evidence="7">
    <location>
        <begin position="572"/>
        <end position="661"/>
    </location>
</feature>
<keyword evidence="5" id="KW-1133">Transmembrane helix</keyword>
<feature type="domain" description="Ig-like" evidence="7">
    <location>
        <begin position="10"/>
        <end position="88"/>
    </location>
</feature>